<sequence>MGAFKTINVMIRDFNNSITEKDILELLKEDDIELIRPYGGYTPGKQDLYLLNDFFKLRPEVEFRVTAAGMLKLLPDVQAVSEVVEGCFGENLEDLKYLKCVQSLRLVEKDITPLISYKDTLKKLTLEGGLKKDADNVLANMFYLNTLNLESTTLKSFERITKLPLQNLYIYGNKPSEPIPIKELSELKNIRIKNNSSWNDFGFLSNLKKLEFIRIEYCSKIEKVPPVDGLHNLKYVEFSNCNRLKDITALWNLSNDCEVLATGTQLSKEKVTYCYEPELGLQAWCKAHSTNLPPKISEK</sequence>
<gene>
    <name evidence="1" type="ORF">TPE_2437</name>
</gene>
<dbReference type="HOGENOM" id="CLU_930458_0_0_12"/>
<dbReference type="EMBL" id="CP004120">
    <property type="protein sequence ID" value="AGT44911.1"/>
    <property type="molecule type" value="Genomic_DNA"/>
</dbReference>
<accession>S6A4Y3</accession>
<keyword evidence="2" id="KW-1185">Reference proteome</keyword>
<dbReference type="RefSeq" id="WP_020966207.1">
    <property type="nucleotide sequence ID" value="NC_022097.1"/>
</dbReference>
<protein>
    <submittedName>
        <fullName evidence="1">Internalin-I</fullName>
    </submittedName>
</protein>
<evidence type="ECO:0000313" key="2">
    <source>
        <dbReference type="Proteomes" id="UP000015620"/>
    </source>
</evidence>
<organism evidence="1 2">
    <name type="scientific">Treponema pedis str. T A4</name>
    <dbReference type="NCBI Taxonomy" id="1291379"/>
    <lineage>
        <taxon>Bacteria</taxon>
        <taxon>Pseudomonadati</taxon>
        <taxon>Spirochaetota</taxon>
        <taxon>Spirochaetia</taxon>
        <taxon>Spirochaetales</taxon>
        <taxon>Treponemataceae</taxon>
        <taxon>Treponema</taxon>
    </lineage>
</organism>
<dbReference type="InterPro" id="IPR032675">
    <property type="entry name" value="LRR_dom_sf"/>
</dbReference>
<dbReference type="GeneID" id="301090876"/>
<dbReference type="AlphaFoldDB" id="S6A4Y3"/>
<dbReference type="KEGG" id="tped:TPE_2437"/>
<dbReference type="Proteomes" id="UP000015620">
    <property type="component" value="Chromosome"/>
</dbReference>
<dbReference type="PATRIC" id="fig|1291379.3.peg.2408"/>
<proteinExistence type="predicted"/>
<dbReference type="STRING" id="1291379.TPE_2437"/>
<evidence type="ECO:0000313" key="1">
    <source>
        <dbReference type="EMBL" id="AGT44911.1"/>
    </source>
</evidence>
<dbReference type="Gene3D" id="3.80.10.10">
    <property type="entry name" value="Ribonuclease Inhibitor"/>
    <property type="match status" value="1"/>
</dbReference>
<dbReference type="SUPFAM" id="SSF52058">
    <property type="entry name" value="L domain-like"/>
    <property type="match status" value="1"/>
</dbReference>
<reference evidence="1 2" key="1">
    <citation type="journal article" date="2013" name="PLoS ONE">
        <title>Genome-Wide Relatedness of Treponema pedis, from Gingiva and Necrotic Skin Lesions of Pigs, with the Human Oral Pathogen Treponema denticola.</title>
        <authorList>
            <person name="Svartstrom O."/>
            <person name="Mushtaq M."/>
            <person name="Pringle M."/>
            <person name="Segerman B."/>
        </authorList>
    </citation>
    <scope>NUCLEOTIDE SEQUENCE [LARGE SCALE GENOMIC DNA]</scope>
    <source>
        <strain evidence="1">T A4</strain>
    </source>
</reference>
<name>S6A4Y3_9SPIR</name>